<reference evidence="2" key="2">
    <citation type="submission" date="2020-09" db="EMBL/GenBank/DDBJ databases">
        <authorList>
            <person name="Sun Q."/>
            <person name="Ohkuma M."/>
        </authorList>
    </citation>
    <scope>NUCLEOTIDE SEQUENCE</scope>
    <source>
        <strain evidence="2">JCM 4956</strain>
    </source>
</reference>
<dbReference type="Gene3D" id="3.90.50.10">
    <property type="entry name" value="Photosynthetic Reaction Center, subunit H, domain 2"/>
    <property type="match status" value="1"/>
</dbReference>
<feature type="compositionally biased region" description="Basic and acidic residues" evidence="1">
    <location>
        <begin position="94"/>
        <end position="107"/>
    </location>
</feature>
<comment type="caution">
    <text evidence="2">The sequence shown here is derived from an EMBL/GenBank/DDBJ whole genome shotgun (WGS) entry which is preliminary data.</text>
</comment>
<dbReference type="AlphaFoldDB" id="A0A918KDU2"/>
<feature type="region of interest" description="Disordered" evidence="1">
    <location>
        <begin position="89"/>
        <end position="115"/>
    </location>
</feature>
<name>A0A918KDU2_9ACTN</name>
<dbReference type="InterPro" id="IPR011033">
    <property type="entry name" value="PRC_barrel-like_sf"/>
</dbReference>
<proteinExistence type="predicted"/>
<evidence type="ECO:0000313" key="3">
    <source>
        <dbReference type="Proteomes" id="UP000645555"/>
    </source>
</evidence>
<protein>
    <recommendedName>
        <fullName evidence="4">PRC domain containing protein</fullName>
    </recommendedName>
</protein>
<dbReference type="GO" id="GO:0019684">
    <property type="term" value="P:photosynthesis, light reaction"/>
    <property type="evidence" value="ECO:0007669"/>
    <property type="project" value="InterPro"/>
</dbReference>
<dbReference type="EMBL" id="BMWD01000007">
    <property type="protein sequence ID" value="GGX57799.1"/>
    <property type="molecule type" value="Genomic_DNA"/>
</dbReference>
<dbReference type="GO" id="GO:0030077">
    <property type="term" value="C:plasma membrane light-harvesting complex"/>
    <property type="evidence" value="ECO:0007669"/>
    <property type="project" value="InterPro"/>
</dbReference>
<sequence>MTENMWSYGPTAGHTPDSDLSGYRVEATDGRIGKVHKHSAEVGPQYLVVDTGVWILGRKVLLPAGTVTGMDHEDRTIRVDRTKEQIKAAPEFDEERHLGDPRYRDQLGGHYGSGH</sequence>
<keyword evidence="3" id="KW-1185">Reference proteome</keyword>
<evidence type="ECO:0008006" key="4">
    <source>
        <dbReference type="Google" id="ProtNLM"/>
    </source>
</evidence>
<evidence type="ECO:0000313" key="2">
    <source>
        <dbReference type="EMBL" id="GGX57799.1"/>
    </source>
</evidence>
<evidence type="ECO:0000256" key="1">
    <source>
        <dbReference type="SAM" id="MobiDB-lite"/>
    </source>
</evidence>
<feature type="region of interest" description="Disordered" evidence="1">
    <location>
        <begin position="1"/>
        <end position="22"/>
    </location>
</feature>
<dbReference type="SUPFAM" id="SSF50346">
    <property type="entry name" value="PRC-barrel domain"/>
    <property type="match status" value="1"/>
</dbReference>
<organism evidence="2 3">
    <name type="scientific">Streptomyces fructofermentans</name>
    <dbReference type="NCBI Taxonomy" id="152141"/>
    <lineage>
        <taxon>Bacteria</taxon>
        <taxon>Bacillati</taxon>
        <taxon>Actinomycetota</taxon>
        <taxon>Actinomycetes</taxon>
        <taxon>Kitasatosporales</taxon>
        <taxon>Streptomycetaceae</taxon>
        <taxon>Streptomyces</taxon>
    </lineage>
</organism>
<dbReference type="Proteomes" id="UP000645555">
    <property type="component" value="Unassembled WGS sequence"/>
</dbReference>
<gene>
    <name evidence="2" type="ORF">GCM10010515_26850</name>
</gene>
<reference evidence="2" key="1">
    <citation type="journal article" date="2014" name="Int. J. Syst. Evol. Microbiol.">
        <title>Complete genome sequence of Corynebacterium casei LMG S-19264T (=DSM 44701T), isolated from a smear-ripened cheese.</title>
        <authorList>
            <consortium name="US DOE Joint Genome Institute (JGI-PGF)"/>
            <person name="Walter F."/>
            <person name="Albersmeier A."/>
            <person name="Kalinowski J."/>
            <person name="Ruckert C."/>
        </authorList>
    </citation>
    <scope>NUCLEOTIDE SEQUENCE</scope>
    <source>
        <strain evidence="2">JCM 4956</strain>
    </source>
</reference>
<dbReference type="InterPro" id="IPR014747">
    <property type="entry name" value="Bac_photo_RC_H_C"/>
</dbReference>
<accession>A0A918KDU2</accession>